<dbReference type="eggNOG" id="COG1846">
    <property type="taxonomic scope" value="Bacteria"/>
</dbReference>
<dbReference type="InterPro" id="IPR036388">
    <property type="entry name" value="WH-like_DNA-bd_sf"/>
</dbReference>
<dbReference type="SUPFAM" id="SSF46785">
    <property type="entry name" value="Winged helix' DNA-binding domain"/>
    <property type="match status" value="1"/>
</dbReference>
<organism evidence="3 4">
    <name type="scientific">Brachybacterium faecium (strain ATCC 43885 / DSM 4810 / JCM 11609 / LMG 19847 / NBRC 14762 / NCIMB 9860 / 6-10)</name>
    <dbReference type="NCBI Taxonomy" id="446465"/>
    <lineage>
        <taxon>Bacteria</taxon>
        <taxon>Bacillati</taxon>
        <taxon>Actinomycetota</taxon>
        <taxon>Actinomycetes</taxon>
        <taxon>Micrococcales</taxon>
        <taxon>Dermabacteraceae</taxon>
        <taxon>Brachybacterium</taxon>
    </lineage>
</organism>
<dbReference type="KEGG" id="bfa:Bfae_15440"/>
<dbReference type="PROSITE" id="PS50995">
    <property type="entry name" value="HTH_MARR_2"/>
    <property type="match status" value="1"/>
</dbReference>
<dbReference type="InterPro" id="IPR039422">
    <property type="entry name" value="MarR/SlyA-like"/>
</dbReference>
<dbReference type="GO" id="GO:0003700">
    <property type="term" value="F:DNA-binding transcription factor activity"/>
    <property type="evidence" value="ECO:0007669"/>
    <property type="project" value="InterPro"/>
</dbReference>
<reference evidence="3 4" key="1">
    <citation type="journal article" date="2009" name="Stand. Genomic Sci.">
        <title>Complete genome sequence of Brachybacterium faecium type strain (Schefferle 6-10).</title>
        <authorList>
            <person name="Lapidus A."/>
            <person name="Pukall R."/>
            <person name="Labuttii K."/>
            <person name="Copeland A."/>
            <person name="Del Rio T.G."/>
            <person name="Nolan M."/>
            <person name="Chen F."/>
            <person name="Lucas S."/>
            <person name="Tice H."/>
            <person name="Cheng J.F."/>
            <person name="Bruce D."/>
            <person name="Goodwin L."/>
            <person name="Pitluck S."/>
            <person name="Rohde M."/>
            <person name="Goker M."/>
            <person name="Pati A."/>
            <person name="Ivanova N."/>
            <person name="Mavrommatis K."/>
            <person name="Chen A."/>
            <person name="Palaniappan K."/>
            <person name="D'haeseleer P."/>
            <person name="Chain P."/>
            <person name="Bristow J."/>
            <person name="Eisen J.A."/>
            <person name="Markowitz V."/>
            <person name="Hugenholtz P."/>
            <person name="Kyrpides N.C."/>
            <person name="Klenk H.P."/>
        </authorList>
    </citation>
    <scope>NUCLEOTIDE SEQUENCE [LARGE SCALE GENOMIC DNA]</scope>
    <source>
        <strain evidence="4">ATCC 43885 / DSM 4810 / JCM 11609 / LMG 19847 / NBRC 14762 / NCIMB 9860 / 6-10</strain>
    </source>
</reference>
<protein>
    <submittedName>
        <fullName evidence="3">MarR family regulator</fullName>
    </submittedName>
</protein>
<name>C7MCR6_BRAFD</name>
<feature type="domain" description="HTH marR-type" evidence="2">
    <location>
        <begin position="46"/>
        <end position="182"/>
    </location>
</feature>
<feature type="coiled-coil region" evidence="1">
    <location>
        <begin position="46"/>
        <end position="76"/>
    </location>
</feature>
<sequence>MTSSHPDEGGRDTPTPLPPLFSIASSDPHQELVDRTGLDARDVQQIDALMAALARLRAAERELAEASRRFMALGETDMRAVHFLIVCENTGTLATPGAIAQALEISTASTTKLLDRLQRAGHVRRAPHPSDRRALVIALEPATRRSAMRTLGAQHARRVDAARRLLPEEREVVTGFLEDMAREISVDGVDWESPELR</sequence>
<dbReference type="STRING" id="446465.Bfae_15440"/>
<gene>
    <name evidence="3" type="ordered locus">Bfae_15440</name>
</gene>
<evidence type="ECO:0000256" key="1">
    <source>
        <dbReference type="SAM" id="Coils"/>
    </source>
</evidence>
<evidence type="ECO:0000313" key="4">
    <source>
        <dbReference type="Proteomes" id="UP000001919"/>
    </source>
</evidence>
<dbReference type="InterPro" id="IPR000835">
    <property type="entry name" value="HTH_MarR-typ"/>
</dbReference>
<dbReference type="Gene3D" id="1.10.10.10">
    <property type="entry name" value="Winged helix-like DNA-binding domain superfamily/Winged helix DNA-binding domain"/>
    <property type="match status" value="1"/>
</dbReference>
<dbReference type="SMART" id="SM00347">
    <property type="entry name" value="HTH_MARR"/>
    <property type="match status" value="1"/>
</dbReference>
<keyword evidence="1" id="KW-0175">Coiled coil</keyword>
<dbReference type="Proteomes" id="UP000001919">
    <property type="component" value="Chromosome"/>
</dbReference>
<keyword evidence="4" id="KW-1185">Reference proteome</keyword>
<dbReference type="GO" id="GO:0006950">
    <property type="term" value="P:response to stress"/>
    <property type="evidence" value="ECO:0007669"/>
    <property type="project" value="TreeGrafter"/>
</dbReference>
<evidence type="ECO:0000313" key="3">
    <source>
        <dbReference type="EMBL" id="ACU85373.1"/>
    </source>
</evidence>
<dbReference type="HOGENOM" id="CLU_083287_1_2_11"/>
<dbReference type="OrthoDB" id="162531at2"/>
<dbReference type="PANTHER" id="PTHR33164:SF106">
    <property type="entry name" value="TRANSCRIPTIONAL REGULATORY PROTEIN"/>
    <property type="match status" value="1"/>
</dbReference>
<accession>C7MCR6</accession>
<dbReference type="PATRIC" id="fig|446465.5.peg.1538"/>
<evidence type="ECO:0000259" key="2">
    <source>
        <dbReference type="PROSITE" id="PS50995"/>
    </source>
</evidence>
<dbReference type="PRINTS" id="PR00598">
    <property type="entry name" value="HTHMARR"/>
</dbReference>
<dbReference type="Pfam" id="PF12802">
    <property type="entry name" value="MarR_2"/>
    <property type="match status" value="1"/>
</dbReference>
<dbReference type="InterPro" id="IPR036390">
    <property type="entry name" value="WH_DNA-bd_sf"/>
</dbReference>
<dbReference type="EMBL" id="CP001643">
    <property type="protein sequence ID" value="ACU85373.1"/>
    <property type="molecule type" value="Genomic_DNA"/>
</dbReference>
<dbReference type="AlphaFoldDB" id="C7MCR6"/>
<dbReference type="PANTHER" id="PTHR33164">
    <property type="entry name" value="TRANSCRIPTIONAL REGULATOR, MARR FAMILY"/>
    <property type="match status" value="1"/>
</dbReference>
<proteinExistence type="predicted"/>